<reference evidence="1 2" key="1">
    <citation type="journal article" date="2018" name="BMC Genomics">
        <title>Whole genome sequencing and function prediction of 133 gut anaerobes isolated from chicken caecum in pure cultures.</title>
        <authorList>
            <person name="Medvecky M."/>
            <person name="Cejkova D."/>
            <person name="Polansky O."/>
            <person name="Karasova D."/>
            <person name="Kubasova T."/>
            <person name="Cizek A."/>
            <person name="Rychlik I."/>
        </authorList>
    </citation>
    <scope>NUCLEOTIDE SEQUENCE [LARGE SCALE GENOMIC DNA]</scope>
    <source>
        <strain evidence="1 2">An13</strain>
    </source>
</reference>
<dbReference type="SUPFAM" id="SSF101386">
    <property type="entry name" value="all-alpha NTP pyrophosphatases"/>
    <property type="match status" value="1"/>
</dbReference>
<dbReference type="EMBL" id="NFLJ01000012">
    <property type="protein sequence ID" value="OUQ34903.1"/>
    <property type="molecule type" value="Genomic_DNA"/>
</dbReference>
<evidence type="ECO:0008006" key="3">
    <source>
        <dbReference type="Google" id="ProtNLM"/>
    </source>
</evidence>
<sequence length="150" mass="17849">MNDVAKLYQVYVNREIQTAKNEILNTKRINQKILAFLHDLSEVSLESRCYLFWEKEEPINHQQLLEKYLEGLTMLMSIGYELRIDSIKNHTEIPEDLDIYSLFFKIHRSILNVQNQYSSDDYQDAIDDYFTLGFQLGIDIDEIIDNYQND</sequence>
<dbReference type="InterPro" id="IPR014871">
    <property type="entry name" value="dUTPase/dCTP_pyrophosphatase"/>
</dbReference>
<accession>A0A1Y4T1N5</accession>
<name>A0A1Y4T1N5_9FIRM</name>
<protein>
    <recommendedName>
        <fullName evidence="3">dUTPase</fullName>
    </recommendedName>
</protein>
<dbReference type="Proteomes" id="UP000195305">
    <property type="component" value="Unassembled WGS sequence"/>
</dbReference>
<dbReference type="Gene3D" id="1.10.4010.10">
    <property type="entry name" value="Type II deoxyuridine triphosphatase"/>
    <property type="match status" value="1"/>
</dbReference>
<comment type="caution">
    <text evidence="1">The sequence shown here is derived from an EMBL/GenBank/DDBJ whole genome shotgun (WGS) entry which is preliminary data.</text>
</comment>
<dbReference type="Pfam" id="PF08761">
    <property type="entry name" value="dUTPase_2"/>
    <property type="match status" value="1"/>
</dbReference>
<evidence type="ECO:0000313" key="2">
    <source>
        <dbReference type="Proteomes" id="UP000195305"/>
    </source>
</evidence>
<gene>
    <name evidence="1" type="ORF">B5E75_05355</name>
</gene>
<dbReference type="RefSeq" id="WP_087357758.1">
    <property type="nucleotide sequence ID" value="NZ_NFLJ01000012.1"/>
</dbReference>
<dbReference type="AlphaFoldDB" id="A0A1Y4T1N5"/>
<evidence type="ECO:0000313" key="1">
    <source>
        <dbReference type="EMBL" id="OUQ34903.1"/>
    </source>
</evidence>
<keyword evidence="2" id="KW-1185">Reference proteome</keyword>
<dbReference type="OrthoDB" id="5506143at2"/>
<proteinExistence type="predicted"/>
<organism evidence="1 2">
    <name type="scientific">Massilimicrobiota timonensis</name>
    <dbReference type="NCBI Taxonomy" id="1776392"/>
    <lineage>
        <taxon>Bacteria</taxon>
        <taxon>Bacillati</taxon>
        <taxon>Bacillota</taxon>
        <taxon>Erysipelotrichia</taxon>
        <taxon>Erysipelotrichales</taxon>
        <taxon>Erysipelotrichaceae</taxon>
        <taxon>Massilimicrobiota</taxon>
    </lineage>
</organism>